<feature type="compositionally biased region" description="Basic residues" evidence="1">
    <location>
        <begin position="477"/>
        <end position="488"/>
    </location>
</feature>
<organism evidence="4 5">
    <name type="scientific">Edaphochlamys debaryana</name>
    <dbReference type="NCBI Taxonomy" id="47281"/>
    <lineage>
        <taxon>Eukaryota</taxon>
        <taxon>Viridiplantae</taxon>
        <taxon>Chlorophyta</taxon>
        <taxon>core chlorophytes</taxon>
        <taxon>Chlorophyceae</taxon>
        <taxon>CS clade</taxon>
        <taxon>Chlamydomonadales</taxon>
        <taxon>Chlamydomonadales incertae sedis</taxon>
        <taxon>Edaphochlamys</taxon>
    </lineage>
</organism>
<dbReference type="Proteomes" id="UP000612055">
    <property type="component" value="Unassembled WGS sequence"/>
</dbReference>
<dbReference type="AlphaFoldDB" id="A0A835Y8Q2"/>
<dbReference type="SMART" id="SM00554">
    <property type="entry name" value="FAS1"/>
    <property type="match status" value="3"/>
</dbReference>
<dbReference type="InterPro" id="IPR000782">
    <property type="entry name" value="FAS1_domain"/>
</dbReference>
<feature type="chain" id="PRO_5032859228" description="FAS1 domain-containing protein" evidence="2">
    <location>
        <begin position="27"/>
        <end position="513"/>
    </location>
</feature>
<feature type="signal peptide" evidence="2">
    <location>
        <begin position="1"/>
        <end position="26"/>
    </location>
</feature>
<feature type="domain" description="FAS1" evidence="3">
    <location>
        <begin position="31"/>
        <end position="171"/>
    </location>
</feature>
<evidence type="ECO:0000256" key="1">
    <source>
        <dbReference type="SAM" id="MobiDB-lite"/>
    </source>
</evidence>
<evidence type="ECO:0000313" key="4">
    <source>
        <dbReference type="EMBL" id="KAG2498332.1"/>
    </source>
</evidence>
<dbReference type="InterPro" id="IPR050904">
    <property type="entry name" value="Adhesion/Biosynth-related"/>
</dbReference>
<dbReference type="EMBL" id="JAEHOE010000010">
    <property type="protein sequence ID" value="KAG2498332.1"/>
    <property type="molecule type" value="Genomic_DNA"/>
</dbReference>
<evidence type="ECO:0000313" key="5">
    <source>
        <dbReference type="Proteomes" id="UP000612055"/>
    </source>
</evidence>
<dbReference type="GO" id="GO:0005615">
    <property type="term" value="C:extracellular space"/>
    <property type="evidence" value="ECO:0007669"/>
    <property type="project" value="TreeGrafter"/>
</dbReference>
<dbReference type="PANTHER" id="PTHR10900:SF77">
    <property type="entry name" value="FI19380P1"/>
    <property type="match status" value="1"/>
</dbReference>
<sequence>MTPARGFPSCVAAGMLVLMSAVLVRSQGDATGSILAAIQSRPELSTLAAVVEAAELSSTLSDATLTYTVFAPNNEAFAALLTTLRMTAPEVLALGKELQPVLLQHVLTTAVPSSALPEGTTEVDTANANGPLSVTRAAGTVSVKSIGADATVVTADVAAGGSVIHVVNAVLLPFYTSLAAAAVRNPDSFSVLLQAVQAANLTEALSDPSLSVTLFAPTNDAFNKTLSWLGLSLETALASPDVLTAILAHHVVPSAIPSTAIPPGVSNLTTWSGPNKPLQVTAYNGAVGITSYGGVNASVITVDVPVGLGPRSYIHVVDSVLIPYYTYLAEAARKLGLRTLVAAVRAAGAATIGPQAPITLLAPTDEAWAAFAKSKGVTVDQLLAQPAVVYGILGAHVLPGSARADDISDGQVIVSVYNYNITAHRDGSGLSFSIDGSRARVIQPDVAVNLGTAYLHIVDAILLPDGVTVGVPPSPAARKRQPPPRRTLKPSPRMYLGVHPLAAKPPPRGRKMA</sequence>
<feature type="domain" description="FAS1" evidence="3">
    <location>
        <begin position="176"/>
        <end position="321"/>
    </location>
</feature>
<gene>
    <name evidence="4" type="ORF">HYH03_003592</name>
</gene>
<proteinExistence type="predicted"/>
<comment type="caution">
    <text evidence="4">The sequence shown here is derived from an EMBL/GenBank/DDBJ whole genome shotgun (WGS) entry which is preliminary data.</text>
</comment>
<feature type="region of interest" description="Disordered" evidence="1">
    <location>
        <begin position="472"/>
        <end position="513"/>
    </location>
</feature>
<dbReference type="Pfam" id="PF02469">
    <property type="entry name" value="Fasciclin"/>
    <property type="match status" value="3"/>
</dbReference>
<dbReference type="PROSITE" id="PS50213">
    <property type="entry name" value="FAS1"/>
    <property type="match status" value="3"/>
</dbReference>
<dbReference type="OrthoDB" id="540756at2759"/>
<evidence type="ECO:0000259" key="3">
    <source>
        <dbReference type="PROSITE" id="PS50213"/>
    </source>
</evidence>
<dbReference type="SUPFAM" id="SSF82153">
    <property type="entry name" value="FAS1 domain"/>
    <property type="match status" value="3"/>
</dbReference>
<evidence type="ECO:0000256" key="2">
    <source>
        <dbReference type="SAM" id="SignalP"/>
    </source>
</evidence>
<accession>A0A835Y8Q2</accession>
<name>A0A835Y8Q2_9CHLO</name>
<reference evidence="4" key="1">
    <citation type="journal article" date="2020" name="bioRxiv">
        <title>Comparative genomics of Chlamydomonas.</title>
        <authorList>
            <person name="Craig R.J."/>
            <person name="Hasan A.R."/>
            <person name="Ness R.W."/>
            <person name="Keightley P.D."/>
        </authorList>
    </citation>
    <scope>NUCLEOTIDE SEQUENCE</scope>
    <source>
        <strain evidence="4">CCAP 11/70</strain>
    </source>
</reference>
<dbReference type="Gene3D" id="2.30.180.10">
    <property type="entry name" value="FAS1 domain"/>
    <property type="match status" value="3"/>
</dbReference>
<keyword evidence="2" id="KW-0732">Signal</keyword>
<feature type="domain" description="FAS1" evidence="3">
    <location>
        <begin position="321"/>
        <end position="462"/>
    </location>
</feature>
<dbReference type="InterPro" id="IPR036378">
    <property type="entry name" value="FAS1_dom_sf"/>
</dbReference>
<dbReference type="PANTHER" id="PTHR10900">
    <property type="entry name" value="PERIOSTIN-RELATED"/>
    <property type="match status" value="1"/>
</dbReference>
<protein>
    <recommendedName>
        <fullName evidence="3">FAS1 domain-containing protein</fullName>
    </recommendedName>
</protein>
<keyword evidence="5" id="KW-1185">Reference proteome</keyword>